<keyword evidence="3" id="KW-1185">Reference proteome</keyword>
<evidence type="ECO:0000256" key="1">
    <source>
        <dbReference type="SAM" id="SignalP"/>
    </source>
</evidence>
<protein>
    <submittedName>
        <fullName evidence="2">Uncharacterized protein</fullName>
    </submittedName>
</protein>
<reference evidence="2 3" key="1">
    <citation type="journal article" date="2014" name="BMC Genomics">
        <title>Genome sequencing of four Aureobasidium pullulans varieties: biotechnological potential, stress tolerance, and description of new species.</title>
        <authorList>
            <person name="Gostin Ar C."/>
            <person name="Ohm R.A."/>
            <person name="Kogej T."/>
            <person name="Sonjak S."/>
            <person name="Turk M."/>
            <person name="Zajc J."/>
            <person name="Zalar P."/>
            <person name="Grube M."/>
            <person name="Sun H."/>
            <person name="Han J."/>
            <person name="Sharma A."/>
            <person name="Chiniquy J."/>
            <person name="Ngan C.Y."/>
            <person name="Lipzen A."/>
            <person name="Barry K."/>
            <person name="Grigoriev I.V."/>
            <person name="Gunde-Cimerman N."/>
        </authorList>
    </citation>
    <scope>NUCLEOTIDE SEQUENCE [LARGE SCALE GENOMIC DNA]</scope>
    <source>
        <strain evidence="2 3">CBS 147.97</strain>
    </source>
</reference>
<proteinExistence type="predicted"/>
<sequence>MVALQKLLAFVFSLEGARSLATSAQFARSSAGTLTLHMDIVATQDARSHFHYATLADSLAHVAKQKFNNVLAEVSLSVQYVNVAHVFADNDYEKEFGRLGMRASRRRYILTQAVRGMFAETREGGRAGLPEDKQLSKQHFAEMSKHLNTALSLSYLSEVFGPGMHALMLGADWESM</sequence>
<dbReference type="RefSeq" id="XP_013431663.1">
    <property type="nucleotide sequence ID" value="XM_013576209.1"/>
</dbReference>
<evidence type="ECO:0000313" key="3">
    <source>
        <dbReference type="Proteomes" id="UP000027730"/>
    </source>
</evidence>
<accession>A0A074X859</accession>
<evidence type="ECO:0000313" key="2">
    <source>
        <dbReference type="EMBL" id="KEQ78212.1"/>
    </source>
</evidence>
<dbReference type="Proteomes" id="UP000027730">
    <property type="component" value="Unassembled WGS sequence"/>
</dbReference>
<dbReference type="HOGENOM" id="CLU_1524831_0_0_1"/>
<feature type="signal peptide" evidence="1">
    <location>
        <begin position="1"/>
        <end position="19"/>
    </location>
</feature>
<gene>
    <name evidence="2" type="ORF">M436DRAFT_35360</name>
</gene>
<keyword evidence="1" id="KW-0732">Signal</keyword>
<feature type="chain" id="PRO_5001702040" evidence="1">
    <location>
        <begin position="20"/>
        <end position="176"/>
    </location>
</feature>
<organism evidence="2 3">
    <name type="scientific">Aureobasidium namibiae CBS 147.97</name>
    <dbReference type="NCBI Taxonomy" id="1043004"/>
    <lineage>
        <taxon>Eukaryota</taxon>
        <taxon>Fungi</taxon>
        <taxon>Dikarya</taxon>
        <taxon>Ascomycota</taxon>
        <taxon>Pezizomycotina</taxon>
        <taxon>Dothideomycetes</taxon>
        <taxon>Dothideomycetidae</taxon>
        <taxon>Dothideales</taxon>
        <taxon>Saccotheciaceae</taxon>
        <taxon>Aureobasidium</taxon>
    </lineage>
</organism>
<dbReference type="GeneID" id="25408440"/>
<dbReference type="EMBL" id="KL584702">
    <property type="protein sequence ID" value="KEQ78212.1"/>
    <property type="molecule type" value="Genomic_DNA"/>
</dbReference>
<dbReference type="AlphaFoldDB" id="A0A074X859"/>
<name>A0A074X859_9PEZI</name>